<name>A0ACD2ZX80_9AGAR</name>
<keyword evidence="2" id="KW-1185">Reference proteome</keyword>
<proteinExistence type="predicted"/>
<organism evidence="1 2">
    <name type="scientific">Pluteus cervinus</name>
    <dbReference type="NCBI Taxonomy" id="181527"/>
    <lineage>
        <taxon>Eukaryota</taxon>
        <taxon>Fungi</taxon>
        <taxon>Dikarya</taxon>
        <taxon>Basidiomycota</taxon>
        <taxon>Agaricomycotina</taxon>
        <taxon>Agaricomycetes</taxon>
        <taxon>Agaricomycetidae</taxon>
        <taxon>Agaricales</taxon>
        <taxon>Pluteineae</taxon>
        <taxon>Pluteaceae</taxon>
        <taxon>Pluteus</taxon>
    </lineage>
</organism>
<sequence length="94" mass="10207">MSTESSAKLTTLTIPLSHGDTHSNSSHGKTHPYPISNPFHTSTTIPTADLSAPESTPTTLFIDVQLRLMRIIKLDMTIGSSPNLQNPTLHSVNR</sequence>
<accession>A0ACD2ZX80</accession>
<evidence type="ECO:0000313" key="1">
    <source>
        <dbReference type="EMBL" id="TFK57984.1"/>
    </source>
</evidence>
<dbReference type="Proteomes" id="UP000308600">
    <property type="component" value="Unassembled WGS sequence"/>
</dbReference>
<evidence type="ECO:0000313" key="2">
    <source>
        <dbReference type="Proteomes" id="UP000308600"/>
    </source>
</evidence>
<gene>
    <name evidence="1" type="ORF">BDN72DRAFT_907221</name>
</gene>
<protein>
    <submittedName>
        <fullName evidence="1">Uncharacterized protein</fullName>
    </submittedName>
</protein>
<dbReference type="EMBL" id="ML209783">
    <property type="protein sequence ID" value="TFK57984.1"/>
    <property type="molecule type" value="Genomic_DNA"/>
</dbReference>
<reference evidence="1 2" key="1">
    <citation type="journal article" date="2019" name="Nat. Ecol. Evol.">
        <title>Megaphylogeny resolves global patterns of mushroom evolution.</title>
        <authorList>
            <person name="Varga T."/>
            <person name="Krizsan K."/>
            <person name="Foldi C."/>
            <person name="Dima B."/>
            <person name="Sanchez-Garcia M."/>
            <person name="Sanchez-Ramirez S."/>
            <person name="Szollosi G.J."/>
            <person name="Szarkandi J.G."/>
            <person name="Papp V."/>
            <person name="Albert L."/>
            <person name="Andreopoulos W."/>
            <person name="Angelini C."/>
            <person name="Antonin V."/>
            <person name="Barry K.W."/>
            <person name="Bougher N.L."/>
            <person name="Buchanan P."/>
            <person name="Buyck B."/>
            <person name="Bense V."/>
            <person name="Catcheside P."/>
            <person name="Chovatia M."/>
            <person name="Cooper J."/>
            <person name="Damon W."/>
            <person name="Desjardin D."/>
            <person name="Finy P."/>
            <person name="Geml J."/>
            <person name="Haridas S."/>
            <person name="Hughes K."/>
            <person name="Justo A."/>
            <person name="Karasinski D."/>
            <person name="Kautmanova I."/>
            <person name="Kiss B."/>
            <person name="Kocsube S."/>
            <person name="Kotiranta H."/>
            <person name="LaButti K.M."/>
            <person name="Lechner B.E."/>
            <person name="Liimatainen K."/>
            <person name="Lipzen A."/>
            <person name="Lukacs Z."/>
            <person name="Mihaltcheva S."/>
            <person name="Morgado L.N."/>
            <person name="Niskanen T."/>
            <person name="Noordeloos M.E."/>
            <person name="Ohm R.A."/>
            <person name="Ortiz-Santana B."/>
            <person name="Ovrebo C."/>
            <person name="Racz N."/>
            <person name="Riley R."/>
            <person name="Savchenko A."/>
            <person name="Shiryaev A."/>
            <person name="Soop K."/>
            <person name="Spirin V."/>
            <person name="Szebenyi C."/>
            <person name="Tomsovsky M."/>
            <person name="Tulloss R.E."/>
            <person name="Uehling J."/>
            <person name="Grigoriev I.V."/>
            <person name="Vagvolgyi C."/>
            <person name="Papp T."/>
            <person name="Martin F.M."/>
            <person name="Miettinen O."/>
            <person name="Hibbett D.S."/>
            <person name="Nagy L.G."/>
        </authorList>
    </citation>
    <scope>NUCLEOTIDE SEQUENCE [LARGE SCALE GENOMIC DNA]</scope>
    <source>
        <strain evidence="1 2">NL-1719</strain>
    </source>
</reference>